<accession>A0ABS6SBC6</accession>
<feature type="chain" id="PRO_5046739674" description="Lipoprotein" evidence="1">
    <location>
        <begin position="28"/>
        <end position="235"/>
    </location>
</feature>
<feature type="signal peptide" evidence="1">
    <location>
        <begin position="1"/>
        <end position="27"/>
    </location>
</feature>
<keyword evidence="1" id="KW-0732">Signal</keyword>
<sequence length="235" mass="26986">MTKTPRTHWLVKVLMRLKISVALFALTACDFVDTALNNQKILDEPYFEFPYCLIYSDKIGSRLDKYLSEEYDKLANISRFINDKQKECETRYYFFEYISSDVLERRPDKYVPSSALVIPSTLIPLQPMMLDGGDPAPLIARIISQKGDLFRLLYDDGKLPKQCGKFGYAIPYRGGGLRENLICGYSYLGYDEPVAICFIDVAPMLDTWVGWQVENCLRSFISLRDVEELIGGYSE</sequence>
<evidence type="ECO:0000313" key="2">
    <source>
        <dbReference type="EMBL" id="MBV7255525.1"/>
    </source>
</evidence>
<dbReference type="PROSITE" id="PS51257">
    <property type="entry name" value="PROKAR_LIPOPROTEIN"/>
    <property type="match status" value="1"/>
</dbReference>
<proteinExistence type="predicted"/>
<comment type="caution">
    <text evidence="2">The sequence shown here is derived from an EMBL/GenBank/DDBJ whole genome shotgun (WGS) entry which is preliminary data.</text>
</comment>
<evidence type="ECO:0000313" key="3">
    <source>
        <dbReference type="Proteomes" id="UP000722336"/>
    </source>
</evidence>
<dbReference type="EMBL" id="JAGSPA010000001">
    <property type="protein sequence ID" value="MBV7255525.1"/>
    <property type="molecule type" value="Genomic_DNA"/>
</dbReference>
<dbReference type="RefSeq" id="WP_218443858.1">
    <property type="nucleotide sequence ID" value="NZ_JAGSPA010000001.1"/>
</dbReference>
<organism evidence="2 3">
    <name type="scientific">Pacificimonas pallii</name>
    <dbReference type="NCBI Taxonomy" id="2827236"/>
    <lineage>
        <taxon>Bacteria</taxon>
        <taxon>Pseudomonadati</taxon>
        <taxon>Pseudomonadota</taxon>
        <taxon>Alphaproteobacteria</taxon>
        <taxon>Sphingomonadales</taxon>
        <taxon>Sphingosinicellaceae</taxon>
        <taxon>Pacificimonas</taxon>
    </lineage>
</organism>
<gene>
    <name evidence="2" type="ORF">KCG44_01860</name>
</gene>
<evidence type="ECO:0000256" key="1">
    <source>
        <dbReference type="SAM" id="SignalP"/>
    </source>
</evidence>
<protein>
    <recommendedName>
        <fullName evidence="4">Lipoprotein</fullName>
    </recommendedName>
</protein>
<keyword evidence="3" id="KW-1185">Reference proteome</keyword>
<dbReference type="Proteomes" id="UP000722336">
    <property type="component" value="Unassembled WGS sequence"/>
</dbReference>
<name>A0ABS6SBC6_9SPHN</name>
<evidence type="ECO:0008006" key="4">
    <source>
        <dbReference type="Google" id="ProtNLM"/>
    </source>
</evidence>
<reference evidence="2 3" key="1">
    <citation type="submission" date="2021-04" db="EMBL/GenBank/DDBJ databases">
        <authorList>
            <person name="Pira H."/>
            <person name="Risdian C."/>
            <person name="Wink J."/>
        </authorList>
    </citation>
    <scope>NUCLEOTIDE SEQUENCE [LARGE SCALE GENOMIC DNA]</scope>
    <source>
        <strain evidence="2 3">WHA3</strain>
    </source>
</reference>